<dbReference type="EC" id="2.7.7.65" evidence="1"/>
<evidence type="ECO:0000256" key="2">
    <source>
        <dbReference type="ARBA" id="ARBA00034247"/>
    </source>
</evidence>
<dbReference type="SUPFAM" id="SSF55073">
    <property type="entry name" value="Nucleotide cyclase"/>
    <property type="match status" value="1"/>
</dbReference>
<feature type="transmembrane region" description="Helical" evidence="3">
    <location>
        <begin position="37"/>
        <end position="56"/>
    </location>
</feature>
<keyword evidence="3" id="KW-0472">Membrane</keyword>
<feature type="transmembrane region" description="Helical" evidence="3">
    <location>
        <begin position="94"/>
        <end position="115"/>
    </location>
</feature>
<dbReference type="CDD" id="cd01949">
    <property type="entry name" value="GGDEF"/>
    <property type="match status" value="1"/>
</dbReference>
<keyword evidence="3" id="KW-0812">Transmembrane</keyword>
<organism evidence="5 6">
    <name type="scientific">Methylobacterium aquaticum</name>
    <dbReference type="NCBI Taxonomy" id="270351"/>
    <lineage>
        <taxon>Bacteria</taxon>
        <taxon>Pseudomonadati</taxon>
        <taxon>Pseudomonadota</taxon>
        <taxon>Alphaproteobacteria</taxon>
        <taxon>Hyphomicrobiales</taxon>
        <taxon>Methylobacteriaceae</taxon>
        <taxon>Methylobacterium</taxon>
    </lineage>
</organism>
<feature type="transmembrane region" description="Helical" evidence="3">
    <location>
        <begin position="62"/>
        <end position="82"/>
    </location>
</feature>
<dbReference type="InterPro" id="IPR029787">
    <property type="entry name" value="Nucleotide_cyclase"/>
</dbReference>
<dbReference type="EMBL" id="LABX01000174">
    <property type="protein sequence ID" value="KMO30472.1"/>
    <property type="molecule type" value="Genomic_DNA"/>
</dbReference>
<evidence type="ECO:0000256" key="1">
    <source>
        <dbReference type="ARBA" id="ARBA00012528"/>
    </source>
</evidence>
<evidence type="ECO:0000313" key="6">
    <source>
        <dbReference type="Proteomes" id="UP000035929"/>
    </source>
</evidence>
<dbReference type="AlphaFoldDB" id="A0A0J6S9V1"/>
<feature type="transmembrane region" description="Helical" evidence="3">
    <location>
        <begin position="157"/>
        <end position="175"/>
    </location>
</feature>
<feature type="transmembrane region" description="Helical" evidence="3">
    <location>
        <begin position="127"/>
        <end position="145"/>
    </location>
</feature>
<sequence length="370" mass="38803">MPLPDITTLRLCSCLATSAFAAVFLVLWAGRRSETHWPCWAASAGGYAFILVGFAVTTDHVVTALLFASLGVTSTLLLAGVRQFEDGRGVPVRFWVLGLSPGLAYALPLLVLGLAPSEAAAWPCRMLGTAMIAVNTGTIGVILLLGQTSVPGRGQRIAAVALLGYLPSYAADLAFDAVGVGTMQLAALLPMLSDQLLLGLLHLGLLAMPGERAQARLRLLAEQDPLTGALNRAGLAARLPGSPTAGTAVVLVDLDHFKALNDGHGHAVGDAVLKALVAVVTVRLPSPHDLVVRLGGDEFAVVLRGTTLPEARAFADRVREATREVPGLPAWTASLGVALSRRDDRSIEETMARADRALYHAKQTGRDRAA</sequence>
<name>A0A0J6S9V1_9HYPH</name>
<dbReference type="PROSITE" id="PS50887">
    <property type="entry name" value="GGDEF"/>
    <property type="match status" value="1"/>
</dbReference>
<dbReference type="Proteomes" id="UP000035929">
    <property type="component" value="Unassembled WGS sequence"/>
</dbReference>
<feature type="transmembrane region" description="Helical" evidence="3">
    <location>
        <begin position="6"/>
        <end position="30"/>
    </location>
</feature>
<comment type="caution">
    <text evidence="5">The sequence shown here is derived from an EMBL/GenBank/DDBJ whole genome shotgun (WGS) entry which is preliminary data.</text>
</comment>
<comment type="catalytic activity">
    <reaction evidence="2">
        <text>2 GTP = 3',3'-c-di-GMP + 2 diphosphate</text>
        <dbReference type="Rhea" id="RHEA:24898"/>
        <dbReference type="ChEBI" id="CHEBI:33019"/>
        <dbReference type="ChEBI" id="CHEBI:37565"/>
        <dbReference type="ChEBI" id="CHEBI:58805"/>
        <dbReference type="EC" id="2.7.7.65"/>
    </reaction>
</comment>
<gene>
    <name evidence="5" type="ORF">VP06_21765</name>
</gene>
<protein>
    <recommendedName>
        <fullName evidence="1">diguanylate cyclase</fullName>
        <ecNumber evidence="1">2.7.7.65</ecNumber>
    </recommendedName>
</protein>
<proteinExistence type="predicted"/>
<dbReference type="InterPro" id="IPR000160">
    <property type="entry name" value="GGDEF_dom"/>
</dbReference>
<dbReference type="Pfam" id="PF00990">
    <property type="entry name" value="GGDEF"/>
    <property type="match status" value="1"/>
</dbReference>
<dbReference type="Gene3D" id="3.30.70.270">
    <property type="match status" value="1"/>
</dbReference>
<dbReference type="InterPro" id="IPR043128">
    <property type="entry name" value="Rev_trsase/Diguanyl_cyclase"/>
</dbReference>
<evidence type="ECO:0000259" key="4">
    <source>
        <dbReference type="PROSITE" id="PS50887"/>
    </source>
</evidence>
<reference evidence="5 6" key="1">
    <citation type="submission" date="2015-03" db="EMBL/GenBank/DDBJ databases">
        <title>Genome sequencing of Methylobacterium aquaticum DSM16371 type strain.</title>
        <authorList>
            <person name="Chaudhry V."/>
            <person name="Patil P.B."/>
        </authorList>
    </citation>
    <scope>NUCLEOTIDE SEQUENCE [LARGE SCALE GENOMIC DNA]</scope>
    <source>
        <strain evidence="5 6">DSM 16371</strain>
    </source>
</reference>
<evidence type="ECO:0000256" key="3">
    <source>
        <dbReference type="SAM" id="Phobius"/>
    </source>
</evidence>
<keyword evidence="3" id="KW-1133">Transmembrane helix</keyword>
<dbReference type="NCBIfam" id="TIGR00254">
    <property type="entry name" value="GGDEF"/>
    <property type="match status" value="1"/>
</dbReference>
<evidence type="ECO:0000313" key="5">
    <source>
        <dbReference type="EMBL" id="KMO30472.1"/>
    </source>
</evidence>
<dbReference type="PATRIC" id="fig|270351.6.peg.2124"/>
<dbReference type="InterPro" id="IPR050469">
    <property type="entry name" value="Diguanylate_Cyclase"/>
</dbReference>
<dbReference type="PANTHER" id="PTHR45138:SF9">
    <property type="entry name" value="DIGUANYLATE CYCLASE DGCM-RELATED"/>
    <property type="match status" value="1"/>
</dbReference>
<feature type="domain" description="GGDEF" evidence="4">
    <location>
        <begin position="245"/>
        <end position="370"/>
    </location>
</feature>
<accession>A0A0J6S9V1</accession>
<dbReference type="GO" id="GO:0052621">
    <property type="term" value="F:diguanylate cyclase activity"/>
    <property type="evidence" value="ECO:0007669"/>
    <property type="project" value="UniProtKB-EC"/>
</dbReference>
<dbReference type="SMART" id="SM00267">
    <property type="entry name" value="GGDEF"/>
    <property type="match status" value="1"/>
</dbReference>
<dbReference type="PANTHER" id="PTHR45138">
    <property type="entry name" value="REGULATORY COMPONENTS OF SENSORY TRANSDUCTION SYSTEM"/>
    <property type="match status" value="1"/>
</dbReference>